<proteinExistence type="predicted"/>
<evidence type="ECO:0000313" key="4">
    <source>
        <dbReference type="Proteomes" id="UP000595897"/>
    </source>
</evidence>
<accession>A0A7R7ICZ5</accession>
<evidence type="ECO:0000313" key="3">
    <source>
        <dbReference type="EMBL" id="BCN31042.1"/>
    </source>
</evidence>
<evidence type="ECO:0000259" key="2">
    <source>
        <dbReference type="PROSITE" id="PS50853"/>
    </source>
</evidence>
<dbReference type="InterPro" id="IPR013783">
    <property type="entry name" value="Ig-like_fold"/>
</dbReference>
<dbReference type="RefSeq" id="WP_271712190.1">
    <property type="nucleotide sequence ID" value="NZ_AP024169.1"/>
</dbReference>
<name>A0A7R7ICZ5_9FIRM</name>
<dbReference type="AlphaFoldDB" id="A0A7R7ICZ5"/>
<dbReference type="InterPro" id="IPR003961">
    <property type="entry name" value="FN3_dom"/>
</dbReference>
<dbReference type="Gene3D" id="2.60.40.10">
    <property type="entry name" value="Immunoglobulins"/>
    <property type="match status" value="1"/>
</dbReference>
<dbReference type="InterPro" id="IPR036116">
    <property type="entry name" value="FN3_sf"/>
</dbReference>
<dbReference type="CDD" id="cd00063">
    <property type="entry name" value="FN3"/>
    <property type="match status" value="1"/>
</dbReference>
<dbReference type="KEGG" id="ahb:bsdtb5_23370"/>
<dbReference type="Pfam" id="PF00041">
    <property type="entry name" value="fn3"/>
    <property type="match status" value="1"/>
</dbReference>
<feature type="domain" description="Fibronectin type-III" evidence="2">
    <location>
        <begin position="542"/>
        <end position="630"/>
    </location>
</feature>
<dbReference type="PROSITE" id="PS50853">
    <property type="entry name" value="FN3"/>
    <property type="match status" value="1"/>
</dbReference>
<dbReference type="EMBL" id="AP024169">
    <property type="protein sequence ID" value="BCN31042.1"/>
    <property type="molecule type" value="Genomic_DNA"/>
</dbReference>
<feature type="signal peptide" evidence="1">
    <location>
        <begin position="1"/>
        <end position="29"/>
    </location>
</feature>
<dbReference type="SUPFAM" id="SSF49265">
    <property type="entry name" value="Fibronectin type III"/>
    <property type="match status" value="1"/>
</dbReference>
<keyword evidence="4" id="KW-1185">Reference proteome</keyword>
<dbReference type="Proteomes" id="UP000595897">
    <property type="component" value="Chromosome"/>
</dbReference>
<evidence type="ECO:0000256" key="1">
    <source>
        <dbReference type="SAM" id="SignalP"/>
    </source>
</evidence>
<sequence length="630" mass="72848">MKKKINKLIMYILICTMVIPFSISNSTKAAEQTFKIIGKYRSKLDTTYPVDFDTNGVIYGYSRGKVVLMNGATGKLIKTTEFTDINEIKQNKYNDNIDAIVTRQKNRTVYYGLMDKEGNTLISPNKYTEMYYMDRGFRAVDAKKNEYYISRTGKVLYTYEKDDQIKEYDKFFVAYIPSYPDIRNNLTPPSSVQIKGVYDYDGNPVTEIPEEEKTADNQYWLLLNTSIKDMRSTAEKEVRAEVPEKYRDKINLNVDFTTIGNCYLITVKGDIINGFNKEYSIERYYLYDMKDKLLAKADEVAIAWDDYVVLRNAKIVNNERVIADATLYNTKTYQKWENTDFKDKDDSLCVHKFADWKYGEYFISCYYPVEDDNLHSDLYNVALYDAKGKLIKRYDDYYDFYTVLADVDKQRSQDIKDSGEIYTYYYGDDLRTEIGDGLIEYKSLAKNKVQLTFFDYSYNIIAKTTLNKNIKDINILDYKILNHNSGIYVSYQTGKVYTETVYDRNGKVVYNYSDTNSDRNVYIQSNGVTNYIGCSRLAKPITIGRVIFTSAKNTGPGEVTLTWNAVKGANSYEVDCRCNQSAYYHEEYTKSNSVVITGLEKGSSYTFKAIAIGIHTAGKYSRPITVKINK</sequence>
<feature type="chain" id="PRO_5032984143" description="Fibronectin type-III domain-containing protein" evidence="1">
    <location>
        <begin position="30"/>
        <end position="630"/>
    </location>
</feature>
<organism evidence="3 4">
    <name type="scientific">Anaeromicropila herbilytica</name>
    <dbReference type="NCBI Taxonomy" id="2785025"/>
    <lineage>
        <taxon>Bacteria</taxon>
        <taxon>Bacillati</taxon>
        <taxon>Bacillota</taxon>
        <taxon>Clostridia</taxon>
        <taxon>Lachnospirales</taxon>
        <taxon>Lachnospiraceae</taxon>
        <taxon>Anaeromicropila</taxon>
    </lineage>
</organism>
<protein>
    <recommendedName>
        <fullName evidence="2">Fibronectin type-III domain-containing protein</fullName>
    </recommendedName>
</protein>
<gene>
    <name evidence="3" type="ORF">bsdtb5_23370</name>
</gene>
<keyword evidence="1" id="KW-0732">Signal</keyword>
<reference evidence="3 4" key="1">
    <citation type="submission" date="2020-11" db="EMBL/GenBank/DDBJ databases">
        <title>Draft genome sequencing of a Lachnospiraceae strain isolated from anoxic soil subjected to BSD treatment.</title>
        <authorList>
            <person name="Uek A."/>
            <person name="Tonouchi A."/>
        </authorList>
    </citation>
    <scope>NUCLEOTIDE SEQUENCE [LARGE SCALE GENOMIC DNA]</scope>
    <source>
        <strain evidence="3 4">TB5</strain>
    </source>
</reference>